<protein>
    <submittedName>
        <fullName evidence="2">Uncharacterized protein</fullName>
    </submittedName>
</protein>
<name>A0ABR4GUR5_9EURO</name>
<keyword evidence="1" id="KW-1133">Transmembrane helix</keyword>
<evidence type="ECO:0000313" key="3">
    <source>
        <dbReference type="Proteomes" id="UP001610334"/>
    </source>
</evidence>
<evidence type="ECO:0000256" key="1">
    <source>
        <dbReference type="SAM" id="Phobius"/>
    </source>
</evidence>
<organism evidence="2 3">
    <name type="scientific">Aspergillus granulosus</name>
    <dbReference type="NCBI Taxonomy" id="176169"/>
    <lineage>
        <taxon>Eukaryota</taxon>
        <taxon>Fungi</taxon>
        <taxon>Dikarya</taxon>
        <taxon>Ascomycota</taxon>
        <taxon>Pezizomycotina</taxon>
        <taxon>Eurotiomycetes</taxon>
        <taxon>Eurotiomycetidae</taxon>
        <taxon>Eurotiales</taxon>
        <taxon>Aspergillaceae</taxon>
        <taxon>Aspergillus</taxon>
        <taxon>Aspergillus subgen. Nidulantes</taxon>
    </lineage>
</organism>
<dbReference type="EMBL" id="JBFXLT010000162">
    <property type="protein sequence ID" value="KAL2802826.1"/>
    <property type="molecule type" value="Genomic_DNA"/>
</dbReference>
<gene>
    <name evidence="2" type="ORF">BJX63DRAFT_413799</name>
</gene>
<proteinExistence type="predicted"/>
<accession>A0ABR4GUR5</accession>
<evidence type="ECO:0000313" key="2">
    <source>
        <dbReference type="EMBL" id="KAL2802826.1"/>
    </source>
</evidence>
<dbReference type="Proteomes" id="UP001610334">
    <property type="component" value="Unassembled WGS sequence"/>
</dbReference>
<feature type="transmembrane region" description="Helical" evidence="1">
    <location>
        <begin position="12"/>
        <end position="30"/>
    </location>
</feature>
<comment type="caution">
    <text evidence="2">The sequence shown here is derived from an EMBL/GenBank/DDBJ whole genome shotgun (WGS) entry which is preliminary data.</text>
</comment>
<keyword evidence="3" id="KW-1185">Reference proteome</keyword>
<keyword evidence="1" id="KW-0472">Membrane</keyword>
<keyword evidence="1" id="KW-0812">Transmembrane</keyword>
<reference evidence="2 3" key="1">
    <citation type="submission" date="2024-07" db="EMBL/GenBank/DDBJ databases">
        <title>Section-level genome sequencing and comparative genomics of Aspergillus sections Usti and Cavernicolus.</title>
        <authorList>
            <consortium name="Lawrence Berkeley National Laboratory"/>
            <person name="Nybo J.L."/>
            <person name="Vesth T.C."/>
            <person name="Theobald S."/>
            <person name="Frisvad J.C."/>
            <person name="Larsen T.O."/>
            <person name="Kjaerboelling I."/>
            <person name="Rothschild-Mancinelli K."/>
            <person name="Lyhne E.K."/>
            <person name="Kogle M.E."/>
            <person name="Barry K."/>
            <person name="Clum A."/>
            <person name="Na H."/>
            <person name="Ledsgaard L."/>
            <person name="Lin J."/>
            <person name="Lipzen A."/>
            <person name="Kuo A."/>
            <person name="Riley R."/>
            <person name="Mondo S."/>
            <person name="Labutti K."/>
            <person name="Haridas S."/>
            <person name="Pangalinan J."/>
            <person name="Salamov A.A."/>
            <person name="Simmons B.A."/>
            <person name="Magnuson J.K."/>
            <person name="Chen J."/>
            <person name="Drula E."/>
            <person name="Henrissat B."/>
            <person name="Wiebenga A."/>
            <person name="Lubbers R.J."/>
            <person name="Gomes A.C."/>
            <person name="Makela M.R."/>
            <person name="Stajich J."/>
            <person name="Grigoriev I.V."/>
            <person name="Mortensen U.H."/>
            <person name="De Vries R.P."/>
            <person name="Baker S.E."/>
            <person name="Andersen M.R."/>
        </authorList>
    </citation>
    <scope>NUCLEOTIDE SEQUENCE [LARGE SCALE GENOMIC DNA]</scope>
    <source>
        <strain evidence="2 3">CBS 588.65</strain>
    </source>
</reference>
<sequence length="58" mass="7018">MNFRVPHHPPYILCGVIWGLFSLLLFYKWWHAITLSIYFEEYCKPSRARFSCPWADPI</sequence>